<dbReference type="InterPro" id="IPR020476">
    <property type="entry name" value="Nudix_hydrolase"/>
</dbReference>
<evidence type="ECO:0000313" key="6">
    <source>
        <dbReference type="EMBL" id="GJD53411.1"/>
    </source>
</evidence>
<feature type="domain" description="Nudix hydrolase" evidence="5">
    <location>
        <begin position="2"/>
        <end position="146"/>
    </location>
</feature>
<keyword evidence="3" id="KW-0460">Magnesium</keyword>
<comment type="cofactor">
    <cofactor evidence="1">
        <name>Mg(2+)</name>
        <dbReference type="ChEBI" id="CHEBI:18420"/>
    </cofactor>
</comment>
<protein>
    <submittedName>
        <fullName evidence="6">RNA pyrophosphohydrolase</fullName>
    </submittedName>
</protein>
<accession>A0ABQ4R7W1</accession>
<comment type="similarity">
    <text evidence="4">Belongs to the Nudix hydrolase family.</text>
</comment>
<dbReference type="RefSeq" id="WP_128566151.1">
    <property type="nucleotide sequence ID" value="NZ_BPQH01000029.1"/>
</dbReference>
<evidence type="ECO:0000256" key="2">
    <source>
        <dbReference type="ARBA" id="ARBA00022801"/>
    </source>
</evidence>
<dbReference type="Pfam" id="PF00293">
    <property type="entry name" value="NUDIX"/>
    <property type="match status" value="1"/>
</dbReference>
<comment type="caution">
    <text evidence="6">The sequence shown here is derived from an EMBL/GenBank/DDBJ whole genome shotgun (WGS) entry which is preliminary data.</text>
</comment>
<dbReference type="InterPro" id="IPR000086">
    <property type="entry name" value="NUDIX_hydrolase_dom"/>
</dbReference>
<dbReference type="Gene3D" id="3.90.79.10">
    <property type="entry name" value="Nucleoside Triphosphate Pyrophosphohydrolase"/>
    <property type="match status" value="1"/>
</dbReference>
<reference evidence="6" key="1">
    <citation type="journal article" date="2021" name="Front. Microbiol.">
        <title>Comprehensive Comparative Genomics and Phenotyping of Methylobacterium Species.</title>
        <authorList>
            <person name="Alessa O."/>
            <person name="Ogura Y."/>
            <person name="Fujitani Y."/>
            <person name="Takami H."/>
            <person name="Hayashi T."/>
            <person name="Sahin N."/>
            <person name="Tani A."/>
        </authorList>
    </citation>
    <scope>NUCLEOTIDE SEQUENCE</scope>
    <source>
        <strain evidence="6">KCTC 52305</strain>
    </source>
</reference>
<dbReference type="SUPFAM" id="SSF55811">
    <property type="entry name" value="Nudix"/>
    <property type="match status" value="1"/>
</dbReference>
<evidence type="ECO:0000259" key="5">
    <source>
        <dbReference type="PROSITE" id="PS51462"/>
    </source>
</evidence>
<dbReference type="InterPro" id="IPR015797">
    <property type="entry name" value="NUDIX_hydrolase-like_dom_sf"/>
</dbReference>
<keyword evidence="2 4" id="KW-0378">Hydrolase</keyword>
<dbReference type="PROSITE" id="PS51462">
    <property type="entry name" value="NUDIX"/>
    <property type="match status" value="1"/>
</dbReference>
<dbReference type="EMBL" id="BPQH01000029">
    <property type="protein sequence ID" value="GJD53411.1"/>
    <property type="molecule type" value="Genomic_DNA"/>
</dbReference>
<dbReference type="PROSITE" id="PS00893">
    <property type="entry name" value="NUDIX_BOX"/>
    <property type="match status" value="1"/>
</dbReference>
<dbReference type="PANTHER" id="PTHR43046">
    <property type="entry name" value="GDP-MANNOSE MANNOSYL HYDROLASE"/>
    <property type="match status" value="1"/>
</dbReference>
<proteinExistence type="inferred from homology"/>
<dbReference type="PANTHER" id="PTHR43046:SF12">
    <property type="entry name" value="GDP-MANNOSE MANNOSYL HYDROLASE"/>
    <property type="match status" value="1"/>
</dbReference>
<dbReference type="PRINTS" id="PR00502">
    <property type="entry name" value="NUDIXFAMILY"/>
</dbReference>
<dbReference type="Proteomes" id="UP001055167">
    <property type="component" value="Unassembled WGS sequence"/>
</dbReference>
<organism evidence="6 7">
    <name type="scientific">Methylobacterium crusticola</name>
    <dbReference type="NCBI Taxonomy" id="1697972"/>
    <lineage>
        <taxon>Bacteria</taxon>
        <taxon>Pseudomonadati</taxon>
        <taxon>Pseudomonadota</taxon>
        <taxon>Alphaproteobacteria</taxon>
        <taxon>Hyphomicrobiales</taxon>
        <taxon>Methylobacteriaceae</taxon>
        <taxon>Methylobacterium</taxon>
    </lineage>
</organism>
<evidence type="ECO:0000256" key="3">
    <source>
        <dbReference type="ARBA" id="ARBA00022842"/>
    </source>
</evidence>
<evidence type="ECO:0000256" key="1">
    <source>
        <dbReference type="ARBA" id="ARBA00001946"/>
    </source>
</evidence>
<dbReference type="CDD" id="cd04685">
    <property type="entry name" value="NUDIX_Hydrolase"/>
    <property type="match status" value="1"/>
</dbReference>
<reference evidence="6" key="2">
    <citation type="submission" date="2021-08" db="EMBL/GenBank/DDBJ databases">
        <authorList>
            <person name="Tani A."/>
            <person name="Ola A."/>
            <person name="Ogura Y."/>
            <person name="Katsura K."/>
            <person name="Hayashi T."/>
        </authorList>
    </citation>
    <scope>NUCLEOTIDE SEQUENCE</scope>
    <source>
        <strain evidence="6">KCTC 52305</strain>
    </source>
</reference>
<name>A0ABQ4R7W1_9HYPH</name>
<dbReference type="InterPro" id="IPR020084">
    <property type="entry name" value="NUDIX_hydrolase_CS"/>
</dbReference>
<sequence length="156" mass="16719">MRRRPAARLLVLDPAGRVLLFRFVHRAGPLAGMTYWATPGGGVEDGESLAQAAARELAEETGLRLPVEAPAVGRRDFVLRLADGEEVWAQERYFVVRAGGEPLSRDGWTAEEAEVMGEHRWWSRAALAGTGDTVYPEDILALLDAAGEPAGGAAGP</sequence>
<evidence type="ECO:0000256" key="4">
    <source>
        <dbReference type="RuleBase" id="RU003476"/>
    </source>
</evidence>
<evidence type="ECO:0000313" key="7">
    <source>
        <dbReference type="Proteomes" id="UP001055167"/>
    </source>
</evidence>
<keyword evidence="7" id="KW-1185">Reference proteome</keyword>
<gene>
    <name evidence="6" type="primary">rppH_3</name>
    <name evidence="6" type="ORF">OPKNFCMD_6186</name>
</gene>